<dbReference type="Gene3D" id="1.20.120.350">
    <property type="entry name" value="Voltage-gated potassium channels. Chain C"/>
    <property type="match status" value="1"/>
</dbReference>
<keyword evidence="10 12" id="KW-0472">Membrane</keyword>
<evidence type="ECO:0000256" key="8">
    <source>
        <dbReference type="ARBA" id="ARBA00022989"/>
    </source>
</evidence>
<keyword evidence="5" id="KW-0631">Potassium channel</keyword>
<dbReference type="PRINTS" id="PR00169">
    <property type="entry name" value="KCHANNEL"/>
</dbReference>
<dbReference type="InterPro" id="IPR027359">
    <property type="entry name" value="Volt_channel_dom_sf"/>
</dbReference>
<evidence type="ECO:0000256" key="11">
    <source>
        <dbReference type="ARBA" id="ARBA00023303"/>
    </source>
</evidence>
<protein>
    <submittedName>
        <fullName evidence="14">Ion transport 2 domain-containing protein</fullName>
    </submittedName>
</protein>
<dbReference type="AlphaFoldDB" id="M5U4I5"/>
<evidence type="ECO:0000313" key="14">
    <source>
        <dbReference type="EMBL" id="EMI52761.1"/>
    </source>
</evidence>
<feature type="transmembrane region" description="Helical" evidence="12">
    <location>
        <begin position="166"/>
        <end position="187"/>
    </location>
</feature>
<keyword evidence="3" id="KW-0633">Potassium transport</keyword>
<feature type="transmembrane region" description="Helical" evidence="12">
    <location>
        <begin position="122"/>
        <end position="146"/>
    </location>
</feature>
<evidence type="ECO:0000256" key="10">
    <source>
        <dbReference type="ARBA" id="ARBA00023136"/>
    </source>
</evidence>
<keyword evidence="6" id="KW-0851">Voltage-gated channel</keyword>
<keyword evidence="4 12" id="KW-0812">Transmembrane</keyword>
<dbReference type="GO" id="GO:0001508">
    <property type="term" value="P:action potential"/>
    <property type="evidence" value="ECO:0007669"/>
    <property type="project" value="TreeGrafter"/>
</dbReference>
<sequence>MGDPFHFDGFLDFSRPDVMPNSSLTDAMSGFDAYRIDSLSLDHIQRFLRRIDEEIGVLAAEIKTNREGLGNAREQADPFVFQKVRRMQSRYQFRADYLLELREQLDDVYQRKYMQQGMADRLGGYTMLRVFELVILALIVIVLGLLVYDLVAGPDEFRPRYLSSNMIFLVDACCCAIFMSEFALRLWSAESKTYVWKHHWVDFVTSIPIPGEAQLARFGRFARLARFARLLRLLRFLRLFFFLWRGLDKLQDVMDVKIMKKTIRYAVFATIAGAFLIYKLESSISGNSDNAVSTFGQSAWWSFTTVLTGGFGDIHNPESLAGQVLTGLLVVIGMVLVGVFTATLTTIFVGEQQENEANDLEKILEKIDALPEVVQAEVRKRR</sequence>
<reference evidence="14 15" key="1">
    <citation type="journal article" date="2013" name="Mar. Genomics">
        <title>Expression of sulfatases in Rhodopirellula baltica and the diversity of sulfatases in the genus Rhodopirellula.</title>
        <authorList>
            <person name="Wegner C.E."/>
            <person name="Richter-Heitmann T."/>
            <person name="Klindworth A."/>
            <person name="Klockow C."/>
            <person name="Richter M."/>
            <person name="Achstetter T."/>
            <person name="Glockner F.O."/>
            <person name="Harder J."/>
        </authorList>
    </citation>
    <scope>NUCLEOTIDE SEQUENCE [LARGE SCALE GENOMIC DNA]</scope>
    <source>
        <strain evidence="14 15">SM41</strain>
    </source>
</reference>
<keyword evidence="9" id="KW-0406">Ion transport</keyword>
<evidence type="ECO:0000256" key="6">
    <source>
        <dbReference type="ARBA" id="ARBA00022882"/>
    </source>
</evidence>
<evidence type="ECO:0000313" key="15">
    <source>
        <dbReference type="Proteomes" id="UP000011885"/>
    </source>
</evidence>
<dbReference type="PANTHER" id="PTHR11537">
    <property type="entry name" value="VOLTAGE-GATED POTASSIUM CHANNEL"/>
    <property type="match status" value="1"/>
</dbReference>
<evidence type="ECO:0000256" key="12">
    <source>
        <dbReference type="SAM" id="Phobius"/>
    </source>
</evidence>
<name>M5U4I5_9BACT</name>
<dbReference type="InterPro" id="IPR028325">
    <property type="entry name" value="VG_K_chnl"/>
</dbReference>
<feature type="transmembrane region" description="Helical" evidence="12">
    <location>
        <begin position="324"/>
        <end position="349"/>
    </location>
</feature>
<evidence type="ECO:0000256" key="5">
    <source>
        <dbReference type="ARBA" id="ARBA00022826"/>
    </source>
</evidence>
<evidence type="ECO:0000256" key="3">
    <source>
        <dbReference type="ARBA" id="ARBA00022538"/>
    </source>
</evidence>
<keyword evidence="15" id="KW-1185">Reference proteome</keyword>
<comment type="subcellular location">
    <subcellularLocation>
        <location evidence="1">Membrane</location>
        <topology evidence="1">Multi-pass membrane protein</topology>
    </subcellularLocation>
</comment>
<proteinExistence type="predicted"/>
<comment type="caution">
    <text evidence="14">The sequence shown here is derived from an EMBL/GenBank/DDBJ whole genome shotgun (WGS) entry which is preliminary data.</text>
</comment>
<evidence type="ECO:0000259" key="13">
    <source>
        <dbReference type="Pfam" id="PF00520"/>
    </source>
</evidence>
<evidence type="ECO:0000256" key="4">
    <source>
        <dbReference type="ARBA" id="ARBA00022692"/>
    </source>
</evidence>
<accession>M5U4I5</accession>
<dbReference type="PATRIC" id="fig|1263870.3.peg.6204"/>
<gene>
    <name evidence="14" type="ORF">RSSM_05852</name>
</gene>
<dbReference type="EMBL" id="ANOH01000407">
    <property type="protein sequence ID" value="EMI52761.1"/>
    <property type="molecule type" value="Genomic_DNA"/>
</dbReference>
<organism evidence="14 15">
    <name type="scientific">Rhodopirellula sallentina SM41</name>
    <dbReference type="NCBI Taxonomy" id="1263870"/>
    <lineage>
        <taxon>Bacteria</taxon>
        <taxon>Pseudomonadati</taxon>
        <taxon>Planctomycetota</taxon>
        <taxon>Planctomycetia</taxon>
        <taxon>Pirellulales</taxon>
        <taxon>Pirellulaceae</taxon>
        <taxon>Rhodopirellula</taxon>
    </lineage>
</organism>
<keyword evidence="11" id="KW-0407">Ion channel</keyword>
<dbReference type="GO" id="GO:0008076">
    <property type="term" value="C:voltage-gated potassium channel complex"/>
    <property type="evidence" value="ECO:0007669"/>
    <property type="project" value="InterPro"/>
</dbReference>
<feature type="domain" description="Ion transport" evidence="13">
    <location>
        <begin position="129"/>
        <end position="344"/>
    </location>
</feature>
<dbReference type="SUPFAM" id="SSF81324">
    <property type="entry name" value="Voltage-gated potassium channels"/>
    <property type="match status" value="1"/>
</dbReference>
<dbReference type="Pfam" id="PF00520">
    <property type="entry name" value="Ion_trans"/>
    <property type="match status" value="1"/>
</dbReference>
<dbReference type="PANTHER" id="PTHR11537:SF254">
    <property type="entry name" value="POTASSIUM VOLTAGE-GATED CHANNEL PROTEIN SHAB"/>
    <property type="match status" value="1"/>
</dbReference>
<keyword evidence="2" id="KW-0813">Transport</keyword>
<evidence type="ECO:0000256" key="7">
    <source>
        <dbReference type="ARBA" id="ARBA00022958"/>
    </source>
</evidence>
<dbReference type="Proteomes" id="UP000011885">
    <property type="component" value="Unassembled WGS sequence"/>
</dbReference>
<evidence type="ECO:0000256" key="9">
    <source>
        <dbReference type="ARBA" id="ARBA00023065"/>
    </source>
</evidence>
<feature type="transmembrane region" description="Helical" evidence="12">
    <location>
        <begin position="262"/>
        <end position="280"/>
    </location>
</feature>
<dbReference type="GO" id="GO:0005249">
    <property type="term" value="F:voltage-gated potassium channel activity"/>
    <property type="evidence" value="ECO:0007669"/>
    <property type="project" value="InterPro"/>
</dbReference>
<dbReference type="Gene3D" id="1.10.287.70">
    <property type="match status" value="1"/>
</dbReference>
<dbReference type="InterPro" id="IPR005821">
    <property type="entry name" value="Ion_trans_dom"/>
</dbReference>
<keyword evidence="8 12" id="KW-1133">Transmembrane helix</keyword>
<evidence type="ECO:0000256" key="1">
    <source>
        <dbReference type="ARBA" id="ARBA00004141"/>
    </source>
</evidence>
<evidence type="ECO:0000256" key="2">
    <source>
        <dbReference type="ARBA" id="ARBA00022448"/>
    </source>
</evidence>
<keyword evidence="7" id="KW-0630">Potassium</keyword>